<sequence length="64" mass="6468">MKKILLIAALFVSTGIISSCTKEKEVAPTSVAKKVADTGDDEEIGGGGLGTGDGGVERPPVKKP</sequence>
<evidence type="ECO:0000256" key="1">
    <source>
        <dbReference type="SAM" id="MobiDB-lite"/>
    </source>
</evidence>
<keyword evidence="3" id="KW-1185">Reference proteome</keyword>
<accession>A0ABU3GPX7</accession>
<dbReference type="EMBL" id="JAVLVU010000001">
    <property type="protein sequence ID" value="MDT3401817.1"/>
    <property type="molecule type" value="Genomic_DNA"/>
</dbReference>
<proteinExistence type="predicted"/>
<dbReference type="PROSITE" id="PS51257">
    <property type="entry name" value="PROKAR_LIPOPROTEIN"/>
    <property type="match status" value="1"/>
</dbReference>
<reference evidence="3" key="1">
    <citation type="submission" date="2023-07" db="EMBL/GenBank/DDBJ databases">
        <title>Functional and genomic diversity of the sorghum phyllosphere microbiome.</title>
        <authorList>
            <person name="Shade A."/>
        </authorList>
    </citation>
    <scope>NUCLEOTIDE SEQUENCE [LARGE SCALE GENOMIC DNA]</scope>
    <source>
        <strain evidence="3">SORGH_AS_0422</strain>
    </source>
</reference>
<gene>
    <name evidence="2" type="ORF">QE417_000889</name>
</gene>
<evidence type="ECO:0000313" key="3">
    <source>
        <dbReference type="Proteomes" id="UP001258315"/>
    </source>
</evidence>
<evidence type="ECO:0000313" key="2">
    <source>
        <dbReference type="EMBL" id="MDT3401817.1"/>
    </source>
</evidence>
<comment type="caution">
    <text evidence="2">The sequence shown here is derived from an EMBL/GenBank/DDBJ whole genome shotgun (WGS) entry which is preliminary data.</text>
</comment>
<protein>
    <submittedName>
        <fullName evidence="2">Uncharacterized protein</fullName>
    </submittedName>
</protein>
<feature type="compositionally biased region" description="Basic and acidic residues" evidence="1">
    <location>
        <begin position="55"/>
        <end position="64"/>
    </location>
</feature>
<dbReference type="Proteomes" id="UP001258315">
    <property type="component" value="Unassembled WGS sequence"/>
</dbReference>
<name>A0ABU3GPX7_9SPHI</name>
<dbReference type="RefSeq" id="WP_311947777.1">
    <property type="nucleotide sequence ID" value="NZ_JAVLVU010000001.1"/>
</dbReference>
<feature type="region of interest" description="Disordered" evidence="1">
    <location>
        <begin position="28"/>
        <end position="64"/>
    </location>
</feature>
<feature type="compositionally biased region" description="Gly residues" evidence="1">
    <location>
        <begin position="45"/>
        <end position="54"/>
    </location>
</feature>
<organism evidence="2 3">
    <name type="scientific">Mucilaginibacter terrae</name>
    <dbReference type="NCBI Taxonomy" id="1955052"/>
    <lineage>
        <taxon>Bacteria</taxon>
        <taxon>Pseudomonadati</taxon>
        <taxon>Bacteroidota</taxon>
        <taxon>Sphingobacteriia</taxon>
        <taxon>Sphingobacteriales</taxon>
        <taxon>Sphingobacteriaceae</taxon>
        <taxon>Mucilaginibacter</taxon>
    </lineage>
</organism>